<dbReference type="Gene3D" id="3.40.50.300">
    <property type="entry name" value="P-loop containing nucleotide triphosphate hydrolases"/>
    <property type="match status" value="1"/>
</dbReference>
<dbReference type="GO" id="GO:0009073">
    <property type="term" value="P:aromatic amino acid family biosynthetic process"/>
    <property type="evidence" value="ECO:0007669"/>
    <property type="project" value="UniProtKB-KW"/>
</dbReference>
<sequence>MAIRPLRLQKLRDSGDGITTIENKGVSNASSLRRKQPDLSLSIFVIGMRGAGKTTTGRWIASSLSRAFLDLDHDLETRLGLSCSDIVRQRGWEAFREAELNVLADSMQNRSTGYVFSCGGGIVETQEARQLLKSWPGLVMQVSRDTDAMVEYLMIDKTRPVYSEQIRQVYERRKPFLEDLSDVLHLSTQRQVKEDCKPPQDLLLFLDRLYGEVSGHKAELLLVKNPLQVWDVSSPELQQQQQHPKATKHHVTNIPNCEALCLRISLNEPLSLDSLAVHIAKLRSATSMPFLLSLEELRTPQFGPIASICRLADRMRVEMVAISSDTAAMDWNTLQRDCAFTQIVTTEDRDN</sequence>
<keyword evidence="8" id="KW-0057">Aromatic amino acid biosynthesis</keyword>
<evidence type="ECO:0000256" key="2">
    <source>
        <dbReference type="ARBA" id="ARBA00012154"/>
    </source>
</evidence>
<proteinExistence type="inferred from homology"/>
<dbReference type="UniPathway" id="UPA00053">
    <property type="reaction ID" value="UER00088"/>
</dbReference>
<evidence type="ECO:0000313" key="11">
    <source>
        <dbReference type="Proteomes" id="UP000554235"/>
    </source>
</evidence>
<evidence type="ECO:0000256" key="4">
    <source>
        <dbReference type="ARBA" id="ARBA00022679"/>
    </source>
</evidence>
<dbReference type="PANTHER" id="PTHR21090">
    <property type="entry name" value="AROM/DEHYDROQUINATE SYNTHASE"/>
    <property type="match status" value="1"/>
</dbReference>
<name>A0A8H4LIN1_9HYPO</name>
<keyword evidence="7" id="KW-0067">ATP-binding</keyword>
<evidence type="ECO:0000256" key="8">
    <source>
        <dbReference type="ARBA" id="ARBA00023141"/>
    </source>
</evidence>
<dbReference type="SUPFAM" id="SSF52540">
    <property type="entry name" value="P-loop containing nucleoside triphosphate hydrolases"/>
    <property type="match status" value="1"/>
</dbReference>
<gene>
    <name evidence="10" type="ORF">FALBO_3636</name>
</gene>
<dbReference type="Proteomes" id="UP000554235">
    <property type="component" value="Unassembled WGS sequence"/>
</dbReference>
<dbReference type="PRINTS" id="PR01100">
    <property type="entry name" value="SHIKIMTKNASE"/>
</dbReference>
<comment type="pathway">
    <text evidence="1">Metabolic intermediate biosynthesis; chorismate biosynthesis; chorismate from D-erythrose 4-phosphate and phosphoenolpyruvate: step 5/7.</text>
</comment>
<keyword evidence="6" id="KW-0418">Kinase</keyword>
<dbReference type="CDD" id="cd00464">
    <property type="entry name" value="SK"/>
    <property type="match status" value="1"/>
</dbReference>
<dbReference type="InterPro" id="IPR000623">
    <property type="entry name" value="Shikimate_kinase/TSH1"/>
</dbReference>
<dbReference type="PANTHER" id="PTHR21090:SF5">
    <property type="entry name" value="PENTAFUNCTIONAL AROM POLYPEPTIDE"/>
    <property type="match status" value="1"/>
</dbReference>
<evidence type="ECO:0000256" key="5">
    <source>
        <dbReference type="ARBA" id="ARBA00022741"/>
    </source>
</evidence>
<evidence type="ECO:0000256" key="1">
    <source>
        <dbReference type="ARBA" id="ARBA00004842"/>
    </source>
</evidence>
<accession>A0A8H4LIN1</accession>
<keyword evidence="11" id="KW-1185">Reference proteome</keyword>
<evidence type="ECO:0000256" key="7">
    <source>
        <dbReference type="ARBA" id="ARBA00022840"/>
    </source>
</evidence>
<dbReference type="EMBL" id="JAADYS010000470">
    <property type="protein sequence ID" value="KAF4469461.1"/>
    <property type="molecule type" value="Genomic_DNA"/>
</dbReference>
<keyword evidence="3" id="KW-0028">Amino-acid biosynthesis</keyword>
<keyword evidence="4" id="KW-0808">Transferase</keyword>
<dbReference type="GO" id="GO:0005524">
    <property type="term" value="F:ATP binding"/>
    <property type="evidence" value="ECO:0007669"/>
    <property type="project" value="UniProtKB-KW"/>
</dbReference>
<keyword evidence="5" id="KW-0547">Nucleotide-binding</keyword>
<dbReference type="FunFam" id="3.40.50.300:FF:001256">
    <property type="entry name" value="Pentafunctional AROM polypeptide"/>
    <property type="match status" value="1"/>
</dbReference>
<dbReference type="HAMAP" id="MF_00109">
    <property type="entry name" value="Shikimate_kinase"/>
    <property type="match status" value="1"/>
</dbReference>
<dbReference type="InterPro" id="IPR023000">
    <property type="entry name" value="Shikimate_kinase_CS"/>
</dbReference>
<dbReference type="InterPro" id="IPR027417">
    <property type="entry name" value="P-loop_NTPase"/>
</dbReference>
<dbReference type="EC" id="2.7.1.71" evidence="2"/>
<dbReference type="GO" id="GO:0004765">
    <property type="term" value="F:shikimate kinase activity"/>
    <property type="evidence" value="ECO:0007669"/>
    <property type="project" value="UniProtKB-EC"/>
</dbReference>
<dbReference type="GO" id="GO:0009423">
    <property type="term" value="P:chorismate biosynthetic process"/>
    <property type="evidence" value="ECO:0007669"/>
    <property type="project" value="UniProtKB-UniPathway"/>
</dbReference>
<dbReference type="AlphaFoldDB" id="A0A8H4LIN1"/>
<dbReference type="GO" id="GO:0003866">
    <property type="term" value="F:3-phosphoshikimate 1-carboxyvinyltransferase activity"/>
    <property type="evidence" value="ECO:0007669"/>
    <property type="project" value="TreeGrafter"/>
</dbReference>
<evidence type="ECO:0000256" key="3">
    <source>
        <dbReference type="ARBA" id="ARBA00022605"/>
    </source>
</evidence>
<organism evidence="10 11">
    <name type="scientific">Fusarium albosuccineum</name>
    <dbReference type="NCBI Taxonomy" id="1237068"/>
    <lineage>
        <taxon>Eukaryota</taxon>
        <taxon>Fungi</taxon>
        <taxon>Dikarya</taxon>
        <taxon>Ascomycota</taxon>
        <taxon>Pezizomycotina</taxon>
        <taxon>Sordariomycetes</taxon>
        <taxon>Hypocreomycetidae</taxon>
        <taxon>Hypocreales</taxon>
        <taxon>Nectriaceae</taxon>
        <taxon>Fusarium</taxon>
        <taxon>Fusarium decemcellulare species complex</taxon>
    </lineage>
</organism>
<reference evidence="10 11" key="1">
    <citation type="submission" date="2020-01" db="EMBL/GenBank/DDBJ databases">
        <title>Identification and distribution of gene clusters putatively required for synthesis of sphingolipid metabolism inhibitors in phylogenetically diverse species of the filamentous fungus Fusarium.</title>
        <authorList>
            <person name="Kim H.-S."/>
            <person name="Busman M."/>
            <person name="Brown D.W."/>
            <person name="Divon H."/>
            <person name="Uhlig S."/>
            <person name="Proctor R.H."/>
        </authorList>
    </citation>
    <scope>NUCLEOTIDE SEQUENCE [LARGE SCALE GENOMIC DNA]</scope>
    <source>
        <strain evidence="10 11">NRRL 20459</strain>
    </source>
</reference>
<evidence type="ECO:0000256" key="9">
    <source>
        <dbReference type="ARBA" id="ARBA00048567"/>
    </source>
</evidence>
<comment type="catalytic activity">
    <reaction evidence="9">
        <text>shikimate + ATP = 3-phosphoshikimate + ADP + H(+)</text>
        <dbReference type="Rhea" id="RHEA:13121"/>
        <dbReference type="ChEBI" id="CHEBI:15378"/>
        <dbReference type="ChEBI" id="CHEBI:30616"/>
        <dbReference type="ChEBI" id="CHEBI:36208"/>
        <dbReference type="ChEBI" id="CHEBI:145989"/>
        <dbReference type="ChEBI" id="CHEBI:456216"/>
        <dbReference type="EC" id="2.7.1.71"/>
    </reaction>
</comment>
<dbReference type="Pfam" id="PF01202">
    <property type="entry name" value="SKI"/>
    <property type="match status" value="1"/>
</dbReference>
<dbReference type="InterPro" id="IPR031322">
    <property type="entry name" value="Shikimate/glucono_kinase"/>
</dbReference>
<evidence type="ECO:0000313" key="10">
    <source>
        <dbReference type="EMBL" id="KAF4469461.1"/>
    </source>
</evidence>
<dbReference type="PROSITE" id="PS01128">
    <property type="entry name" value="SHIKIMATE_KINASE"/>
    <property type="match status" value="1"/>
</dbReference>
<dbReference type="OrthoDB" id="197068at2759"/>
<dbReference type="GO" id="GO:0008652">
    <property type="term" value="P:amino acid biosynthetic process"/>
    <property type="evidence" value="ECO:0007669"/>
    <property type="project" value="UniProtKB-KW"/>
</dbReference>
<evidence type="ECO:0000256" key="6">
    <source>
        <dbReference type="ARBA" id="ARBA00022777"/>
    </source>
</evidence>
<comment type="caution">
    <text evidence="10">The sequence shown here is derived from an EMBL/GenBank/DDBJ whole genome shotgun (WGS) entry which is preliminary data.</text>
</comment>
<protein>
    <recommendedName>
        <fullName evidence="2">shikimate kinase</fullName>
        <ecNumber evidence="2">2.7.1.71</ecNumber>
    </recommendedName>
</protein>